<protein>
    <submittedName>
        <fullName evidence="1">Uncharacterized protein</fullName>
    </submittedName>
</protein>
<sequence>MSIEPSALSNFDNAVEGQTRRDFIKIIGLGSVALPLTGFAMKDYPPVAIVSLSTDAVASVSAPVQWAVGELTTALKVYGVTVKTYDSLSKAPAGCFYIAIASTITGTALIKAAGASINIPAKREAVGLVTTKHSKGLITVAAGNDERGLIYALLELADRVRHGNDAIAALQVSKAIVEQPANRVRSLNRIFVSDVEDKPWYNDRAMWPQYLSMLATQRFNRFNLGMGIGYDFLQNVTDAYFLFAYPFLLSVPGYNVHVPELPNAERDNNLAMLKFISEQTAMRGMEFYLGIWMHGYEWLNTTNANYNIKGIDKNNHGAYCRDALRLLLQQCPHISGITFRVHGESGVNEGSYTFWETVFDGIKTCGRPVQIDMHAKGIDDGMINTALKVGVPVSISPKYWAEHNGMPYHQADIRSLEIPKENTRSSALMNLSGGSRSFTRYGYGDLLKEDRKYDVLTRVWPGTQRILLWGDPQAAAAQSRIFSFCGSAGAELMEPLSFKGRRGSGVAGDRCGYADASLKPRWDWQKYEYSLAVFGRTLYNPDTDAVWNRYLVKNFGAGAATDAGLSLAAASRILPAFLTAHGASAANNIYWPEMYTNMPITTDKIKSHYTDTPTPRVFGNVTPFDPQLFLGVNEYVKQLLAGNSNGKYTPIEVAQWIADHAGEAESHLQQMKLKAKNKTRPEYRRMEIDINMQIMLGKFFAEKLRAGCLFAIYEQAKDRAALEKALQLYKQARSHWAGAANLAKGVYKSDVAVGEEKHQQGHWLDRLPAIDADIAEMEKLLATAQASTVATPPLVLTAVNTCLQKPLRINPEVKHAPVKTFKAGQDITLELNMANIPSKAILHYRHVNHGERYQQVEMKAVNKTLSAVIPASYSKSDYPIAYYFELKQDAAAAILYPGFGAKLTDEPYFVMRQG</sequence>
<organism evidence="1 2">
    <name type="scientific">Mucilaginibacter calamicampi</name>
    <dbReference type="NCBI Taxonomy" id="1302352"/>
    <lineage>
        <taxon>Bacteria</taxon>
        <taxon>Pseudomonadati</taxon>
        <taxon>Bacteroidota</taxon>
        <taxon>Sphingobacteriia</taxon>
        <taxon>Sphingobacteriales</taxon>
        <taxon>Sphingobacteriaceae</taxon>
        <taxon>Mucilaginibacter</taxon>
    </lineage>
</organism>
<gene>
    <name evidence="1" type="ORF">ACFQZS_13835</name>
</gene>
<name>A0ABW2Z0I9_9SPHI</name>
<evidence type="ECO:0000313" key="1">
    <source>
        <dbReference type="EMBL" id="MFD0751227.1"/>
    </source>
</evidence>
<reference evidence="2" key="1">
    <citation type="journal article" date="2019" name="Int. J. Syst. Evol. Microbiol.">
        <title>The Global Catalogue of Microorganisms (GCM) 10K type strain sequencing project: providing services to taxonomists for standard genome sequencing and annotation.</title>
        <authorList>
            <consortium name="The Broad Institute Genomics Platform"/>
            <consortium name="The Broad Institute Genome Sequencing Center for Infectious Disease"/>
            <person name="Wu L."/>
            <person name="Ma J."/>
        </authorList>
    </citation>
    <scope>NUCLEOTIDE SEQUENCE [LARGE SCALE GENOMIC DNA]</scope>
    <source>
        <strain evidence="2">CCUG 63418</strain>
    </source>
</reference>
<dbReference type="Proteomes" id="UP001596958">
    <property type="component" value="Unassembled WGS sequence"/>
</dbReference>
<dbReference type="EMBL" id="JBHTHU010000018">
    <property type="protein sequence ID" value="MFD0751227.1"/>
    <property type="molecule type" value="Genomic_DNA"/>
</dbReference>
<keyword evidence="2" id="KW-1185">Reference proteome</keyword>
<comment type="caution">
    <text evidence="1">The sequence shown here is derived from an EMBL/GenBank/DDBJ whole genome shotgun (WGS) entry which is preliminary data.</text>
</comment>
<evidence type="ECO:0000313" key="2">
    <source>
        <dbReference type="Proteomes" id="UP001596958"/>
    </source>
</evidence>
<dbReference type="RefSeq" id="WP_377101195.1">
    <property type="nucleotide sequence ID" value="NZ_JBHTHU010000018.1"/>
</dbReference>
<accession>A0ABW2Z0I9</accession>
<proteinExistence type="predicted"/>